<sequence>MASIKYEAIRLISRLPDQVSWDDILYELYVRKEIESGITAANEGKTIPHDQVLKWLLGNVSD</sequence>
<dbReference type="EMBL" id="UOFR01000012">
    <property type="protein sequence ID" value="VAW91578.1"/>
    <property type="molecule type" value="Genomic_DNA"/>
</dbReference>
<organism evidence="1">
    <name type="scientific">hydrothermal vent metagenome</name>
    <dbReference type="NCBI Taxonomy" id="652676"/>
    <lineage>
        <taxon>unclassified sequences</taxon>
        <taxon>metagenomes</taxon>
        <taxon>ecological metagenomes</taxon>
    </lineage>
</organism>
<name>A0A3B0ZDT2_9ZZZZ</name>
<gene>
    <name evidence="1" type="ORF">MNBD_GAMMA21-1101</name>
</gene>
<protein>
    <submittedName>
        <fullName evidence="1">Uncharacterized protein</fullName>
    </submittedName>
</protein>
<reference evidence="1" key="1">
    <citation type="submission" date="2018-06" db="EMBL/GenBank/DDBJ databases">
        <authorList>
            <person name="Zhirakovskaya E."/>
        </authorList>
    </citation>
    <scope>NUCLEOTIDE SEQUENCE</scope>
</reference>
<proteinExistence type="predicted"/>
<evidence type="ECO:0000313" key="1">
    <source>
        <dbReference type="EMBL" id="VAW91578.1"/>
    </source>
</evidence>
<dbReference type="AlphaFoldDB" id="A0A3B0ZDT2"/>
<accession>A0A3B0ZDT2</accession>